<keyword evidence="3" id="KW-1185">Reference proteome</keyword>
<reference evidence="2 3" key="1">
    <citation type="journal article" date="2019" name="Int. J. Syst. Evol. Microbiol.">
        <title>The Global Catalogue of Microorganisms (GCM) 10K type strain sequencing project: providing services to taxonomists for standard genome sequencing and annotation.</title>
        <authorList>
            <consortium name="The Broad Institute Genomics Platform"/>
            <consortium name="The Broad Institute Genome Sequencing Center for Infectious Disease"/>
            <person name="Wu L."/>
            <person name="Ma J."/>
        </authorList>
    </citation>
    <scope>NUCLEOTIDE SEQUENCE [LARGE SCALE GENOMIC DNA]</scope>
    <source>
        <strain evidence="2 3">JCM 6923</strain>
    </source>
</reference>
<comment type="caution">
    <text evidence="2">The sequence shown here is derived from an EMBL/GenBank/DDBJ whole genome shotgun (WGS) entry which is preliminary data.</text>
</comment>
<proteinExistence type="predicted"/>
<feature type="compositionally biased region" description="Basic and acidic residues" evidence="1">
    <location>
        <begin position="45"/>
        <end position="65"/>
    </location>
</feature>
<dbReference type="Proteomes" id="UP001501721">
    <property type="component" value="Unassembled WGS sequence"/>
</dbReference>
<sequence>MNGNEPRLTVGEKAQIAWYVARMAKRGIADDRQMGGRVDQSDLQSKVDRVLDQAREREQRAAKGK</sequence>
<dbReference type="EMBL" id="BAAATL010000007">
    <property type="protein sequence ID" value="GAA2474714.1"/>
    <property type="molecule type" value="Genomic_DNA"/>
</dbReference>
<organism evidence="2 3">
    <name type="scientific">Streptomyces graminearus</name>
    <dbReference type="NCBI Taxonomy" id="284030"/>
    <lineage>
        <taxon>Bacteria</taxon>
        <taxon>Bacillati</taxon>
        <taxon>Actinomycetota</taxon>
        <taxon>Actinomycetes</taxon>
        <taxon>Kitasatosporales</taxon>
        <taxon>Streptomycetaceae</taxon>
        <taxon>Streptomyces</taxon>
    </lineage>
</organism>
<name>A0ABN3L346_9ACTN</name>
<dbReference type="InterPro" id="IPR046224">
    <property type="entry name" value="DUF6257"/>
</dbReference>
<protein>
    <submittedName>
        <fullName evidence="2">Uncharacterized protein</fullName>
    </submittedName>
</protein>
<evidence type="ECO:0000313" key="2">
    <source>
        <dbReference type="EMBL" id="GAA2474714.1"/>
    </source>
</evidence>
<feature type="region of interest" description="Disordered" evidence="1">
    <location>
        <begin position="29"/>
        <end position="65"/>
    </location>
</feature>
<dbReference type="RefSeq" id="WP_346079275.1">
    <property type="nucleotide sequence ID" value="NZ_BAAATL010000007.1"/>
</dbReference>
<evidence type="ECO:0000313" key="3">
    <source>
        <dbReference type="Proteomes" id="UP001501721"/>
    </source>
</evidence>
<dbReference type="Pfam" id="PF19771">
    <property type="entry name" value="DUF6257"/>
    <property type="match status" value="1"/>
</dbReference>
<accession>A0ABN3L346</accession>
<gene>
    <name evidence="2" type="ORF">GCM10010422_17460</name>
</gene>
<evidence type="ECO:0000256" key="1">
    <source>
        <dbReference type="SAM" id="MobiDB-lite"/>
    </source>
</evidence>